<dbReference type="PANTHER" id="PTHR12553:SF49">
    <property type="entry name" value="ZINC PHOSPHODIESTERASE ELAC PROTEIN 2"/>
    <property type="match status" value="1"/>
</dbReference>
<evidence type="ECO:0000256" key="2">
    <source>
        <dbReference type="ARBA" id="ARBA00001947"/>
    </source>
</evidence>
<keyword evidence="14" id="KW-1185">Reference proteome</keyword>
<organism evidence="13 14">
    <name type="scientific">Marasmiellus scandens</name>
    <dbReference type="NCBI Taxonomy" id="2682957"/>
    <lineage>
        <taxon>Eukaryota</taxon>
        <taxon>Fungi</taxon>
        <taxon>Dikarya</taxon>
        <taxon>Basidiomycota</taxon>
        <taxon>Agaricomycotina</taxon>
        <taxon>Agaricomycetes</taxon>
        <taxon>Agaricomycetidae</taxon>
        <taxon>Agaricales</taxon>
        <taxon>Marasmiineae</taxon>
        <taxon>Omphalotaceae</taxon>
        <taxon>Marasmiellus</taxon>
    </lineage>
</organism>
<evidence type="ECO:0000256" key="7">
    <source>
        <dbReference type="ARBA" id="ARBA00022723"/>
    </source>
</evidence>
<keyword evidence="5" id="KW-0819">tRNA processing</keyword>
<evidence type="ECO:0000256" key="11">
    <source>
        <dbReference type="SAM" id="MobiDB-lite"/>
    </source>
</evidence>
<reference evidence="13 14" key="1">
    <citation type="submission" date="2024-01" db="EMBL/GenBank/DDBJ databases">
        <title>A draft genome for the cacao thread blight pathogen Marasmiellus scandens.</title>
        <authorList>
            <person name="Baruah I.K."/>
            <person name="Leung J."/>
            <person name="Bukari Y."/>
            <person name="Amoako-Attah I."/>
            <person name="Meinhardt L.W."/>
            <person name="Bailey B.A."/>
            <person name="Cohen S.P."/>
        </authorList>
    </citation>
    <scope>NUCLEOTIDE SEQUENCE [LARGE SCALE GENOMIC DNA]</scope>
    <source>
        <strain evidence="13 14">GH-19</strain>
    </source>
</reference>
<feature type="domain" description="Metallo-beta-lactamase" evidence="12">
    <location>
        <begin position="669"/>
        <end position="761"/>
    </location>
</feature>
<name>A0ABR1INV2_9AGAR</name>
<proteinExistence type="inferred from homology"/>
<feature type="region of interest" description="Disordered" evidence="11">
    <location>
        <begin position="173"/>
        <end position="205"/>
    </location>
</feature>
<gene>
    <name evidence="13" type="ORF">VKT23_018623</name>
</gene>
<keyword evidence="10" id="KW-0862">Zinc</keyword>
<keyword evidence="9" id="KW-0378">Hydrolase</keyword>
<dbReference type="CDD" id="cd07718">
    <property type="entry name" value="RNaseZ_ELAC1_ELAC2-C-term-like_MBL-fold"/>
    <property type="match status" value="1"/>
</dbReference>
<evidence type="ECO:0000313" key="13">
    <source>
        <dbReference type="EMBL" id="KAK7437378.1"/>
    </source>
</evidence>
<evidence type="ECO:0000313" key="14">
    <source>
        <dbReference type="Proteomes" id="UP001498398"/>
    </source>
</evidence>
<dbReference type="PANTHER" id="PTHR12553">
    <property type="entry name" value="ZINC PHOSPHODIESTERASE ELAC PROTEIN 2"/>
    <property type="match status" value="1"/>
</dbReference>
<comment type="similarity">
    <text evidence="3">Belongs to the RNase Z family.</text>
</comment>
<feature type="compositionally biased region" description="Basic and acidic residues" evidence="11">
    <location>
        <begin position="173"/>
        <end position="201"/>
    </location>
</feature>
<sequence>MSFADADIPKLDIVGPPGVKHLLASMRMYVYRDKMPVIPTEAPFYFAPSTSPEPVFQDLNLTVYSVPVYPSTPVSEDSGSSSLKRKREASFDAPFKKIVNESGEIVSKLPSDKTLAQILESPEFSPSDFSPTDLRGEHAQEWREMMIDTMFPASKKEKEKRAKEKAAGIKPKVFEDNRKKEKGKQKAADEVDTRNPDDYRRARLPPGFHQKLPQYIYPDGDSIPHRAVAYVAVGPRIRGKFNAAKAAELKIPEGKVRVRLTRGETITFKVKENGAEIERTVQPEEVMGPSEVPGVVIIADVPTPDHIPSLAETFSKSPFFSKFRSTRPEDLQEYVVRVIYHVCGDGVLEDERYLEFMQGFGPQVNHVVASREHCANPVTFTSSAFHQLRLSKLDSDMFVVPKLSLTPKKDIAAISNLPQNVTLMEANTISNMRLATAPVKQSFALDLDRFHPAYINGLELEPAMQECFEKAKAEVAAFIESNQRPEVAGSDVRIITLGTGSAVPSKYRNVSGTAILIPGYGNILLDCGEGTWGQLARHFGEDESSPDNVRQFLRDLRCLFVSHVHGDHHMGVAHLLAQRKKLDPPPSQPLYLVTIRAIHLCLRELSDVQNLGLFDPVENGVISVMSPALHWRESNAYPTSGMWQIGGIEPWLDINESKMHGQDMCRALGLKSFRTVDMRHRTRCYGAVIKSNDGWSIVFSADTMPSDSLVYAGQGATVLIHEATMADDQEEMAQKKAHSTLGQALTIGRRMNAKNILLTHFSARYPKIPHYQVKSTDGQTTRGGETVIGSDAGDCPVAVAFDHARMRVDSLWKMNFYLSALEQSYLNTVTEDAEEGGEENGEAKMEVNVV</sequence>
<evidence type="ECO:0000256" key="1">
    <source>
        <dbReference type="ARBA" id="ARBA00000402"/>
    </source>
</evidence>
<accession>A0ABR1INV2</accession>
<comment type="caution">
    <text evidence="13">The sequence shown here is derived from an EMBL/GenBank/DDBJ whole genome shotgun (WGS) entry which is preliminary data.</text>
</comment>
<evidence type="ECO:0000256" key="4">
    <source>
        <dbReference type="ARBA" id="ARBA00012477"/>
    </source>
</evidence>
<dbReference type="EMBL" id="JBANRG010000086">
    <property type="protein sequence ID" value="KAK7437378.1"/>
    <property type="molecule type" value="Genomic_DNA"/>
</dbReference>
<dbReference type="EC" id="3.1.26.11" evidence="4"/>
<evidence type="ECO:0000256" key="8">
    <source>
        <dbReference type="ARBA" id="ARBA00022759"/>
    </source>
</evidence>
<protein>
    <recommendedName>
        <fullName evidence="4">ribonuclease Z</fullName>
        <ecNumber evidence="4">3.1.26.11</ecNumber>
    </recommendedName>
</protein>
<dbReference type="Gene3D" id="3.60.15.10">
    <property type="entry name" value="Ribonuclease Z/Hydroxyacylglutathione hydrolase-like"/>
    <property type="match status" value="2"/>
</dbReference>
<dbReference type="InterPro" id="IPR001279">
    <property type="entry name" value="Metallo-B-lactamas"/>
</dbReference>
<dbReference type="InterPro" id="IPR047151">
    <property type="entry name" value="RNZ2-like"/>
</dbReference>
<comment type="catalytic activity">
    <reaction evidence="1">
        <text>Endonucleolytic cleavage of RNA, removing extra 3' nucleotides from tRNA precursor, generating 3' termini of tRNAs. A 3'-hydroxy group is left at the tRNA terminus and a 5'-phosphoryl group is left at the trailer molecule.</text>
        <dbReference type="EC" id="3.1.26.11"/>
    </reaction>
</comment>
<evidence type="ECO:0000256" key="9">
    <source>
        <dbReference type="ARBA" id="ARBA00022801"/>
    </source>
</evidence>
<evidence type="ECO:0000256" key="10">
    <source>
        <dbReference type="ARBA" id="ARBA00022833"/>
    </source>
</evidence>
<dbReference type="Pfam" id="PF23023">
    <property type="entry name" value="Anti-Pycsar_Apyc1"/>
    <property type="match status" value="1"/>
</dbReference>
<evidence type="ECO:0000256" key="3">
    <source>
        <dbReference type="ARBA" id="ARBA00007823"/>
    </source>
</evidence>
<dbReference type="Proteomes" id="UP001498398">
    <property type="component" value="Unassembled WGS sequence"/>
</dbReference>
<keyword evidence="7" id="KW-0479">Metal-binding</keyword>
<dbReference type="Pfam" id="PF12706">
    <property type="entry name" value="Lactamase_B_2"/>
    <property type="match status" value="1"/>
</dbReference>
<dbReference type="SUPFAM" id="SSF56281">
    <property type="entry name" value="Metallo-hydrolase/oxidoreductase"/>
    <property type="match status" value="1"/>
</dbReference>
<evidence type="ECO:0000256" key="5">
    <source>
        <dbReference type="ARBA" id="ARBA00022694"/>
    </source>
</evidence>
<comment type="cofactor">
    <cofactor evidence="2">
        <name>Zn(2+)</name>
        <dbReference type="ChEBI" id="CHEBI:29105"/>
    </cofactor>
</comment>
<evidence type="ECO:0000259" key="12">
    <source>
        <dbReference type="Pfam" id="PF12706"/>
    </source>
</evidence>
<dbReference type="InterPro" id="IPR036866">
    <property type="entry name" value="RibonucZ/Hydroxyglut_hydro"/>
</dbReference>
<keyword evidence="6" id="KW-0540">Nuclease</keyword>
<keyword evidence="8" id="KW-0255">Endonuclease</keyword>
<evidence type="ECO:0000256" key="6">
    <source>
        <dbReference type="ARBA" id="ARBA00022722"/>
    </source>
</evidence>